<dbReference type="EMBL" id="JAJEQC010000015">
    <property type="protein sequence ID" value="MCC2137753.1"/>
    <property type="molecule type" value="Genomic_DNA"/>
</dbReference>
<protein>
    <submittedName>
        <fullName evidence="3">ParB/RepB/Spo0J family partition protein</fullName>
    </submittedName>
</protein>
<dbReference type="Proteomes" id="UP001199424">
    <property type="component" value="Unassembled WGS sequence"/>
</dbReference>
<feature type="region of interest" description="Disordered" evidence="1">
    <location>
        <begin position="212"/>
        <end position="238"/>
    </location>
</feature>
<dbReference type="InterPro" id="IPR003115">
    <property type="entry name" value="ParB_N"/>
</dbReference>
<dbReference type="SUPFAM" id="SSF110849">
    <property type="entry name" value="ParB/Sulfiredoxin"/>
    <property type="match status" value="1"/>
</dbReference>
<comment type="caution">
    <text evidence="3">The sequence shown here is derived from an EMBL/GenBank/DDBJ whole genome shotgun (WGS) entry which is preliminary data.</text>
</comment>
<dbReference type="InterPro" id="IPR050336">
    <property type="entry name" value="Chromosome_partition/occlusion"/>
</dbReference>
<dbReference type="Pfam" id="PF02195">
    <property type="entry name" value="ParB_N"/>
    <property type="match status" value="1"/>
</dbReference>
<gene>
    <name evidence="3" type="ORF">LKD31_12125</name>
</gene>
<reference evidence="3" key="1">
    <citation type="submission" date="2021-10" db="EMBL/GenBank/DDBJ databases">
        <title>Anaerobic single-cell dispensing facilitates the cultivation of human gut bacteria.</title>
        <authorList>
            <person name="Afrizal A."/>
        </authorList>
    </citation>
    <scope>NUCLEOTIDE SEQUENCE</scope>
    <source>
        <strain evidence="3">CLA-AA-H250</strain>
    </source>
</reference>
<evidence type="ECO:0000259" key="2">
    <source>
        <dbReference type="SMART" id="SM00470"/>
    </source>
</evidence>
<proteinExistence type="predicted"/>
<sequence length="346" mass="38686">MKKLNLGNINAGLSTIKELANENAGIARDELIDVSLIDFANKNTYAANDTNDSIRDLADQIETVGLLNPLGVIQSGNRYKLFSGERRYRAITQYLHWDKIPCRIFEGVSAGRAQLMLHIANGGRDYTAEQKLTLYEEYRELLNELKASGEFKGGIQKGVAELMHVSDRQVRTYRTMSEQLTEPEKVDLAAGTLKFGEAQNIAVERAAKATQPTVANATKSGSTSAFSSKTESTKSSLSPEMREDLLRKVIMSGYIWNCEDLLDYYVEMMPTPQEAVKDILKPKYGYHGGTLIMKHFNGSYECTSSKLILQNGAMQTIAAYTYNEADTMIRKLYRDGELCPERQDAK</sequence>
<evidence type="ECO:0000313" key="3">
    <source>
        <dbReference type="EMBL" id="MCC2137753.1"/>
    </source>
</evidence>
<feature type="compositionally biased region" description="Low complexity" evidence="1">
    <location>
        <begin position="218"/>
        <end position="238"/>
    </location>
</feature>
<dbReference type="GO" id="GO:0005694">
    <property type="term" value="C:chromosome"/>
    <property type="evidence" value="ECO:0007669"/>
    <property type="project" value="TreeGrafter"/>
</dbReference>
<dbReference type="InterPro" id="IPR036086">
    <property type="entry name" value="ParB/Sulfiredoxin_sf"/>
</dbReference>
<dbReference type="Gene3D" id="3.90.1530.30">
    <property type="match status" value="1"/>
</dbReference>
<feature type="domain" description="ParB-like N-terminal" evidence="2">
    <location>
        <begin position="30"/>
        <end position="122"/>
    </location>
</feature>
<dbReference type="RefSeq" id="WP_308449904.1">
    <property type="nucleotide sequence ID" value="NZ_JAJEQC010000015.1"/>
</dbReference>
<dbReference type="PANTHER" id="PTHR33375:SF1">
    <property type="entry name" value="CHROMOSOME-PARTITIONING PROTEIN PARB-RELATED"/>
    <property type="match status" value="1"/>
</dbReference>
<dbReference type="AlphaFoldDB" id="A0AAE3ANB6"/>
<name>A0AAE3ANB6_9FIRM</name>
<dbReference type="GO" id="GO:0007059">
    <property type="term" value="P:chromosome segregation"/>
    <property type="evidence" value="ECO:0007669"/>
    <property type="project" value="TreeGrafter"/>
</dbReference>
<keyword evidence="4" id="KW-1185">Reference proteome</keyword>
<evidence type="ECO:0000256" key="1">
    <source>
        <dbReference type="SAM" id="MobiDB-lite"/>
    </source>
</evidence>
<evidence type="ECO:0000313" key="4">
    <source>
        <dbReference type="Proteomes" id="UP001199424"/>
    </source>
</evidence>
<dbReference type="SMART" id="SM00470">
    <property type="entry name" value="ParB"/>
    <property type="match status" value="1"/>
</dbReference>
<accession>A0AAE3ANB6</accession>
<dbReference type="PANTHER" id="PTHR33375">
    <property type="entry name" value="CHROMOSOME-PARTITIONING PROTEIN PARB-RELATED"/>
    <property type="match status" value="1"/>
</dbReference>
<organism evidence="3 4">
    <name type="scientific">Hominenteromicrobium mulieris</name>
    <dbReference type="NCBI Taxonomy" id="2885357"/>
    <lineage>
        <taxon>Bacteria</taxon>
        <taxon>Bacillati</taxon>
        <taxon>Bacillota</taxon>
        <taxon>Clostridia</taxon>
        <taxon>Eubacteriales</taxon>
        <taxon>Oscillospiraceae</taxon>
        <taxon>Hominenteromicrobium</taxon>
    </lineage>
</organism>